<dbReference type="Pfam" id="PF24590">
    <property type="entry name" value="DUF7615"/>
    <property type="match status" value="1"/>
</dbReference>
<evidence type="ECO:0000256" key="1">
    <source>
        <dbReference type="ARBA" id="ARBA00004123"/>
    </source>
</evidence>
<dbReference type="InterPro" id="IPR056034">
    <property type="entry name" value="DUF7615"/>
</dbReference>
<dbReference type="OrthoDB" id="1145453at2759"/>
<comment type="subcellular location">
    <subcellularLocation>
        <location evidence="1">Nucleus</location>
    </subcellularLocation>
</comment>
<dbReference type="PANTHER" id="PTHR33345:SF6">
    <property type="entry name" value="OS03G0747200 PROTEIN"/>
    <property type="match status" value="1"/>
</dbReference>
<feature type="domain" description="DUF7081" evidence="7">
    <location>
        <begin position="44"/>
        <end position="134"/>
    </location>
</feature>
<dbReference type="GO" id="GO:0008270">
    <property type="term" value="F:zinc ion binding"/>
    <property type="evidence" value="ECO:0007669"/>
    <property type="project" value="UniProtKB-KW"/>
</dbReference>
<protein>
    <submittedName>
        <fullName evidence="9">Protein OBERON 1</fullName>
    </submittedName>
</protein>
<evidence type="ECO:0000259" key="7">
    <source>
        <dbReference type="Pfam" id="PF23299"/>
    </source>
</evidence>
<dbReference type="InterPro" id="IPR055508">
    <property type="entry name" value="DUF7081"/>
</dbReference>
<keyword evidence="10" id="KW-1185">Reference proteome</keyword>
<sequence length="515" mass="57680">MPDSQCEQLLLFTMVEASKSMDIYQMDGSNGKTNLLKLNCIPEPVPAGASGIGLPYAPADWPNPGDMWTWKVGHRKANKGYWVDRYICAPSHLPKFAGRRANFQSRLSLEQYIRKEFPDADVDAFFASFIWKVPIKCTKDEENLIHMHTTIGSLKVNECPGSESIISPGGCKAGNQLCIRASDNECQLKTKTCDICCSEAGFCHDCCCILCSKSVDFIQDGFNIIRCQVVLEENLTCGHVSHLDCALRAYMAGTVGGSIGLDAEYYCRHCDNKSDLVPHVIEMTEACESLESCDVTKILNAASRILGCSEKTRAKILCNRIGIALEKLNRGIHPSEIWSVENGISDDFKVPCSRSINMLESMENSKDEAPTRLASDTKQLFRYDAAEGHLQEPIHLRPDQSVTSVKLEDEIEEALQRLKISQQFEYRLAEEKLYAQKNVILNLYQQIRVEKVELVSPKPWPSGSVNDALLTTVFDKFDQIKVEEIKLKEMLGIASGFARTPRSILRKHFCISLDE</sequence>
<dbReference type="PANTHER" id="PTHR33345">
    <property type="entry name" value="ADAPTER PROTEIN, PUTATIVE-RELATED"/>
    <property type="match status" value="1"/>
</dbReference>
<feature type="domain" description="Oberon-like PHD finger" evidence="6">
    <location>
        <begin position="185"/>
        <end position="296"/>
    </location>
</feature>
<evidence type="ECO:0000313" key="9">
    <source>
        <dbReference type="EMBL" id="PKA56799.1"/>
    </source>
</evidence>
<keyword evidence="4" id="KW-0862">Zinc</keyword>
<dbReference type="Pfam" id="PF07227">
    <property type="entry name" value="PHD_Oberon"/>
    <property type="match status" value="1"/>
</dbReference>
<evidence type="ECO:0000256" key="3">
    <source>
        <dbReference type="ARBA" id="ARBA00022771"/>
    </source>
</evidence>
<accession>A0A2I0AML6</accession>
<evidence type="ECO:0000259" key="6">
    <source>
        <dbReference type="Pfam" id="PF07227"/>
    </source>
</evidence>
<name>A0A2I0AML6_9ASPA</name>
<dbReference type="InterPro" id="IPR032881">
    <property type="entry name" value="Oberon-like_PHD"/>
</dbReference>
<feature type="domain" description="DUF7615" evidence="8">
    <location>
        <begin position="402"/>
        <end position="508"/>
    </location>
</feature>
<dbReference type="Proteomes" id="UP000236161">
    <property type="component" value="Unassembled WGS sequence"/>
</dbReference>
<keyword evidence="3" id="KW-0863">Zinc-finger</keyword>
<gene>
    <name evidence="9" type="primary">OBE1</name>
    <name evidence="9" type="ORF">AXF42_Ash002102</name>
</gene>
<evidence type="ECO:0000313" key="10">
    <source>
        <dbReference type="Proteomes" id="UP000236161"/>
    </source>
</evidence>
<evidence type="ECO:0000256" key="4">
    <source>
        <dbReference type="ARBA" id="ARBA00022833"/>
    </source>
</evidence>
<keyword evidence="5" id="KW-0539">Nucleus</keyword>
<reference evidence="9 10" key="1">
    <citation type="journal article" date="2017" name="Nature">
        <title>The Apostasia genome and the evolution of orchids.</title>
        <authorList>
            <person name="Zhang G.Q."/>
            <person name="Liu K.W."/>
            <person name="Li Z."/>
            <person name="Lohaus R."/>
            <person name="Hsiao Y.Y."/>
            <person name="Niu S.C."/>
            <person name="Wang J.Y."/>
            <person name="Lin Y.C."/>
            <person name="Xu Q."/>
            <person name="Chen L.J."/>
            <person name="Yoshida K."/>
            <person name="Fujiwara S."/>
            <person name="Wang Z.W."/>
            <person name="Zhang Y.Q."/>
            <person name="Mitsuda N."/>
            <person name="Wang M."/>
            <person name="Liu G.H."/>
            <person name="Pecoraro L."/>
            <person name="Huang H.X."/>
            <person name="Xiao X.J."/>
            <person name="Lin M."/>
            <person name="Wu X.Y."/>
            <person name="Wu W.L."/>
            <person name="Chen Y.Y."/>
            <person name="Chang S.B."/>
            <person name="Sakamoto S."/>
            <person name="Ohme-Takagi M."/>
            <person name="Yagi M."/>
            <person name="Zeng S.J."/>
            <person name="Shen C.Y."/>
            <person name="Yeh C.M."/>
            <person name="Luo Y.B."/>
            <person name="Tsai W.C."/>
            <person name="Van de Peer Y."/>
            <person name="Liu Z.J."/>
        </authorList>
    </citation>
    <scope>NUCLEOTIDE SEQUENCE [LARGE SCALE GENOMIC DNA]</scope>
    <source>
        <strain evidence="10">cv. Shenzhen</strain>
        <tissue evidence="9">Stem</tissue>
    </source>
</reference>
<dbReference type="GO" id="GO:0005634">
    <property type="term" value="C:nucleus"/>
    <property type="evidence" value="ECO:0007669"/>
    <property type="project" value="UniProtKB-SubCell"/>
</dbReference>
<dbReference type="AlphaFoldDB" id="A0A2I0AML6"/>
<proteinExistence type="predicted"/>
<evidence type="ECO:0000259" key="8">
    <source>
        <dbReference type="Pfam" id="PF24590"/>
    </source>
</evidence>
<evidence type="ECO:0000256" key="5">
    <source>
        <dbReference type="ARBA" id="ARBA00023242"/>
    </source>
</evidence>
<organism evidence="9 10">
    <name type="scientific">Apostasia shenzhenica</name>
    <dbReference type="NCBI Taxonomy" id="1088818"/>
    <lineage>
        <taxon>Eukaryota</taxon>
        <taxon>Viridiplantae</taxon>
        <taxon>Streptophyta</taxon>
        <taxon>Embryophyta</taxon>
        <taxon>Tracheophyta</taxon>
        <taxon>Spermatophyta</taxon>
        <taxon>Magnoliopsida</taxon>
        <taxon>Liliopsida</taxon>
        <taxon>Asparagales</taxon>
        <taxon>Orchidaceae</taxon>
        <taxon>Apostasioideae</taxon>
        <taxon>Apostasia</taxon>
    </lineage>
</organism>
<keyword evidence="2" id="KW-0479">Metal-binding</keyword>
<evidence type="ECO:0000256" key="2">
    <source>
        <dbReference type="ARBA" id="ARBA00022723"/>
    </source>
</evidence>
<dbReference type="Pfam" id="PF23299">
    <property type="entry name" value="DUF7081"/>
    <property type="match status" value="1"/>
</dbReference>
<dbReference type="EMBL" id="KZ451969">
    <property type="protein sequence ID" value="PKA56799.1"/>
    <property type="molecule type" value="Genomic_DNA"/>
</dbReference>
<dbReference type="STRING" id="1088818.A0A2I0AML6"/>